<dbReference type="AlphaFoldDB" id="A0ABD0ZZW2"/>
<keyword evidence="2" id="KW-0677">Repeat</keyword>
<dbReference type="InterPro" id="IPR046349">
    <property type="entry name" value="C1-like_sf"/>
</dbReference>
<evidence type="ECO:0000313" key="5">
    <source>
        <dbReference type="EMBL" id="KAL1200156.1"/>
    </source>
</evidence>
<dbReference type="PANTHER" id="PTHR32410:SF167">
    <property type="entry name" value="CYSTEINE_HISTIDINE-RICH C1 DOMAIN FAMILY PROTEIN"/>
    <property type="match status" value="1"/>
</dbReference>
<dbReference type="InterPro" id="IPR054483">
    <property type="entry name" value="DC1-like_CT"/>
</dbReference>
<protein>
    <submittedName>
        <fullName evidence="5">Protein VACUOLELESS GAMETOPHYTES</fullName>
    </submittedName>
</protein>
<feature type="domain" description="Phorbol-ester/DAG-type" evidence="4">
    <location>
        <begin position="371"/>
        <end position="423"/>
    </location>
</feature>
<evidence type="ECO:0000259" key="4">
    <source>
        <dbReference type="SMART" id="SM00109"/>
    </source>
</evidence>
<proteinExistence type="predicted"/>
<keyword evidence="1" id="KW-0479">Metal-binding</keyword>
<dbReference type="SMART" id="SM00109">
    <property type="entry name" value="C1"/>
    <property type="match status" value="3"/>
</dbReference>
<dbReference type="EMBL" id="JBANAX010000631">
    <property type="protein sequence ID" value="KAL1200158.1"/>
    <property type="molecule type" value="Genomic_DNA"/>
</dbReference>
<sequence length="646" mass="75271">MHVFSTTFYLLRRIYPIYPTRGLKCDGCNLGQNYYSNGYRCCRSGFFFHKECASSDMKICNDYHPQHSLHIKVVAENKNTDGQCKICRGNLPKIYYYCLTCNFAIDLVCAKKKVKMTIGEGSETHAHLLSLVPKMITFTCHLCGLPDDRFPYECNLCDLSFHKDCGESTPEINYSCHPKHLLKRFTRVPSYTDRKCCMCRNELRNVFYHCSICNFSVDVDCANNPPPFTLVHPKIHEHSLILMTQRNFVCNACGMDDDPNPYVCPQCNFMIHRNCIDIPRVIKINRHAHRIFYNHCLDAGDWKCGVCHKEVIWTCGAYSCSTCHDFSIHLRCATRFGIWDGIDLEGISENILEIKSYEVIEEGVIKHFSHEDHRLKLKEESGANDEYILCKACNYPIISSPFYKCEECDDCILHKKCAYLPKKKIDSFYKMWFTLTTEREVLDYFNQNPCSICQNLFGGFRYVSDYGLITLDVRCGSISEPFVHESHPHHSLYINYSTKDIFCNACGDKKTMVLSCEECEFVLDINCSNLPKLVKHKNDKEHFLSLCYGGKTSEQYWCDICEEKVNPEKWFYSCNHCDISFHINCTLGDFIWMKQQKKYEKDMYMIRNNRTTRPFCDRCHYRCQFASILKLNGFTLCSQECFQLSA</sequence>
<dbReference type="PANTHER" id="PTHR32410">
    <property type="entry name" value="CYSTEINE/HISTIDINE-RICH C1 DOMAIN FAMILY PROTEIN"/>
    <property type="match status" value="1"/>
</dbReference>
<accession>A0ABD0ZZW2</accession>
<evidence type="ECO:0000256" key="1">
    <source>
        <dbReference type="ARBA" id="ARBA00022723"/>
    </source>
</evidence>
<evidence type="ECO:0000256" key="2">
    <source>
        <dbReference type="ARBA" id="ARBA00022737"/>
    </source>
</evidence>
<dbReference type="InterPro" id="IPR002219">
    <property type="entry name" value="PKC_DAG/PE"/>
</dbReference>
<keyword evidence="7" id="KW-1185">Reference proteome</keyword>
<reference evidence="5 7" key="1">
    <citation type="submission" date="2024-04" db="EMBL/GenBank/DDBJ databases">
        <title>Genome assembly C_amara_ONT_v2.</title>
        <authorList>
            <person name="Yant L."/>
            <person name="Moore C."/>
            <person name="Slenker M."/>
        </authorList>
    </citation>
    <scope>NUCLEOTIDE SEQUENCE [LARGE SCALE GENOMIC DNA]</scope>
    <source>
        <tissue evidence="5">Leaf</tissue>
    </source>
</reference>
<dbReference type="Proteomes" id="UP001558713">
    <property type="component" value="Unassembled WGS sequence"/>
</dbReference>
<organism evidence="5 7">
    <name type="scientific">Cardamine amara subsp. amara</name>
    <dbReference type="NCBI Taxonomy" id="228776"/>
    <lineage>
        <taxon>Eukaryota</taxon>
        <taxon>Viridiplantae</taxon>
        <taxon>Streptophyta</taxon>
        <taxon>Embryophyta</taxon>
        <taxon>Tracheophyta</taxon>
        <taxon>Spermatophyta</taxon>
        <taxon>Magnoliopsida</taxon>
        <taxon>eudicotyledons</taxon>
        <taxon>Gunneridae</taxon>
        <taxon>Pentapetalae</taxon>
        <taxon>rosids</taxon>
        <taxon>malvids</taxon>
        <taxon>Brassicales</taxon>
        <taxon>Brassicaceae</taxon>
        <taxon>Cardamineae</taxon>
        <taxon>Cardamine</taxon>
    </lineage>
</organism>
<dbReference type="InterPro" id="IPR004146">
    <property type="entry name" value="DC1"/>
</dbReference>
<dbReference type="EMBL" id="JBANAX010000631">
    <property type="protein sequence ID" value="KAL1200156.1"/>
    <property type="molecule type" value="Genomic_DNA"/>
</dbReference>
<dbReference type="Pfam" id="PF22926">
    <property type="entry name" value="C1-like_CT"/>
    <property type="match status" value="1"/>
</dbReference>
<feature type="domain" description="Phorbol-ester/DAG-type" evidence="4">
    <location>
        <begin position="183"/>
        <end position="227"/>
    </location>
</feature>
<feature type="domain" description="Phorbol-ester/DAG-type" evidence="4">
    <location>
        <begin position="125"/>
        <end position="176"/>
    </location>
</feature>
<evidence type="ECO:0000313" key="6">
    <source>
        <dbReference type="EMBL" id="KAL1200158.1"/>
    </source>
</evidence>
<comment type="caution">
    <text evidence="5">The sequence shown here is derived from an EMBL/GenBank/DDBJ whole genome shotgun (WGS) entry which is preliminary data.</text>
</comment>
<gene>
    <name evidence="5" type="ORF">V5N11_019658</name>
    <name evidence="6" type="ORF">V5N11_019660</name>
</gene>
<dbReference type="Pfam" id="PF03107">
    <property type="entry name" value="C1_2"/>
    <property type="match status" value="8"/>
</dbReference>
<evidence type="ECO:0000313" key="7">
    <source>
        <dbReference type="Proteomes" id="UP001558713"/>
    </source>
</evidence>
<dbReference type="SUPFAM" id="SSF57889">
    <property type="entry name" value="Cysteine-rich domain"/>
    <property type="match status" value="7"/>
</dbReference>
<keyword evidence="3" id="KW-0862">Zinc</keyword>
<evidence type="ECO:0000256" key="3">
    <source>
        <dbReference type="ARBA" id="ARBA00022833"/>
    </source>
</evidence>
<dbReference type="InterPro" id="IPR053192">
    <property type="entry name" value="Vacuole_Formation_Reg"/>
</dbReference>
<name>A0ABD0ZZW2_CARAN</name>
<dbReference type="GO" id="GO:0046872">
    <property type="term" value="F:metal ion binding"/>
    <property type="evidence" value="ECO:0007669"/>
    <property type="project" value="UniProtKB-KW"/>
</dbReference>